<dbReference type="Gene3D" id="3.40.50.2300">
    <property type="match status" value="1"/>
</dbReference>
<gene>
    <name evidence="3" type="primary">pdtaR_2</name>
    <name evidence="3" type="ORF">K227x_20550</name>
</gene>
<dbReference type="OrthoDB" id="9779069at2"/>
<dbReference type="EMBL" id="CP036525">
    <property type="protein sequence ID" value="QDT03671.1"/>
    <property type="molecule type" value="Genomic_DNA"/>
</dbReference>
<keyword evidence="1" id="KW-0597">Phosphoprotein</keyword>
<dbReference type="AlphaFoldDB" id="A0A517N968"/>
<accession>A0A517N968</accession>
<sequence>MTGRLRIVIADDELDIRDGFRRLLGKLGCNVVGEAASGAELVELCRTELPDVVITDIRMPELSGLDAAKQIRQTQTIPIIVVSARERPTEQDSEFIQAFLTKPVSGPDLDAAIKNVVAAPL</sequence>
<dbReference type="PANTHER" id="PTHR43228:SF1">
    <property type="entry name" value="TWO-COMPONENT RESPONSE REGULATOR ARR22"/>
    <property type="match status" value="1"/>
</dbReference>
<dbReference type="PANTHER" id="PTHR43228">
    <property type="entry name" value="TWO-COMPONENT RESPONSE REGULATOR"/>
    <property type="match status" value="1"/>
</dbReference>
<reference evidence="3 4" key="1">
    <citation type="submission" date="2019-02" db="EMBL/GenBank/DDBJ databases">
        <title>Deep-cultivation of Planctomycetes and their phenomic and genomic characterization uncovers novel biology.</title>
        <authorList>
            <person name="Wiegand S."/>
            <person name="Jogler M."/>
            <person name="Boedeker C."/>
            <person name="Pinto D."/>
            <person name="Vollmers J."/>
            <person name="Rivas-Marin E."/>
            <person name="Kohn T."/>
            <person name="Peeters S.H."/>
            <person name="Heuer A."/>
            <person name="Rast P."/>
            <person name="Oberbeckmann S."/>
            <person name="Bunk B."/>
            <person name="Jeske O."/>
            <person name="Meyerdierks A."/>
            <person name="Storesund J.E."/>
            <person name="Kallscheuer N."/>
            <person name="Luecker S."/>
            <person name="Lage O.M."/>
            <person name="Pohl T."/>
            <person name="Merkel B.J."/>
            <person name="Hornburger P."/>
            <person name="Mueller R.-W."/>
            <person name="Bruemmer F."/>
            <person name="Labrenz M."/>
            <person name="Spormann A.M."/>
            <person name="Op den Camp H."/>
            <person name="Overmann J."/>
            <person name="Amann R."/>
            <person name="Jetten M.S.M."/>
            <person name="Mascher T."/>
            <person name="Medema M.H."/>
            <person name="Devos D.P."/>
            <person name="Kaster A.-K."/>
            <person name="Ovreas L."/>
            <person name="Rohde M."/>
            <person name="Galperin M.Y."/>
            <person name="Jogler C."/>
        </authorList>
    </citation>
    <scope>NUCLEOTIDE SEQUENCE [LARGE SCALE GENOMIC DNA]</scope>
    <source>
        <strain evidence="3 4">K22_7</strain>
    </source>
</reference>
<dbReference type="RefSeq" id="WP_145169306.1">
    <property type="nucleotide sequence ID" value="NZ_CP036525.1"/>
</dbReference>
<dbReference type="GO" id="GO:0000160">
    <property type="term" value="P:phosphorelay signal transduction system"/>
    <property type="evidence" value="ECO:0007669"/>
    <property type="project" value="InterPro"/>
</dbReference>
<feature type="modified residue" description="4-aspartylphosphate" evidence="1">
    <location>
        <position position="56"/>
    </location>
</feature>
<protein>
    <submittedName>
        <fullName evidence="3">Putative transcriptional regulatory protein pdtaR</fullName>
    </submittedName>
</protein>
<dbReference type="SMART" id="SM00448">
    <property type="entry name" value="REC"/>
    <property type="match status" value="1"/>
</dbReference>
<dbReference type="Proteomes" id="UP000318538">
    <property type="component" value="Chromosome"/>
</dbReference>
<dbReference type="Pfam" id="PF00072">
    <property type="entry name" value="Response_reg"/>
    <property type="match status" value="1"/>
</dbReference>
<dbReference type="InterPro" id="IPR001789">
    <property type="entry name" value="Sig_transdc_resp-reg_receiver"/>
</dbReference>
<dbReference type="InterPro" id="IPR052048">
    <property type="entry name" value="ST_Response_Regulator"/>
</dbReference>
<evidence type="ECO:0000313" key="4">
    <source>
        <dbReference type="Proteomes" id="UP000318538"/>
    </source>
</evidence>
<evidence type="ECO:0000313" key="3">
    <source>
        <dbReference type="EMBL" id="QDT03671.1"/>
    </source>
</evidence>
<organism evidence="3 4">
    <name type="scientific">Rubripirellula lacrimiformis</name>
    <dbReference type="NCBI Taxonomy" id="1930273"/>
    <lineage>
        <taxon>Bacteria</taxon>
        <taxon>Pseudomonadati</taxon>
        <taxon>Planctomycetota</taxon>
        <taxon>Planctomycetia</taxon>
        <taxon>Pirellulales</taxon>
        <taxon>Pirellulaceae</taxon>
        <taxon>Rubripirellula</taxon>
    </lineage>
</organism>
<keyword evidence="4" id="KW-1185">Reference proteome</keyword>
<feature type="domain" description="Response regulatory" evidence="2">
    <location>
        <begin position="6"/>
        <end position="117"/>
    </location>
</feature>
<evidence type="ECO:0000256" key="1">
    <source>
        <dbReference type="PROSITE-ProRule" id="PRU00169"/>
    </source>
</evidence>
<name>A0A517N968_9BACT</name>
<dbReference type="InterPro" id="IPR011006">
    <property type="entry name" value="CheY-like_superfamily"/>
</dbReference>
<evidence type="ECO:0000259" key="2">
    <source>
        <dbReference type="PROSITE" id="PS50110"/>
    </source>
</evidence>
<proteinExistence type="predicted"/>
<dbReference type="PROSITE" id="PS50110">
    <property type="entry name" value="RESPONSE_REGULATORY"/>
    <property type="match status" value="1"/>
</dbReference>
<dbReference type="SUPFAM" id="SSF52172">
    <property type="entry name" value="CheY-like"/>
    <property type="match status" value="1"/>
</dbReference>
<dbReference type="KEGG" id="rlc:K227x_20550"/>